<proteinExistence type="inferred from homology"/>
<dbReference type="InterPro" id="IPR011039">
    <property type="entry name" value="TFIIF_interaction"/>
</dbReference>
<dbReference type="GO" id="GO:0006367">
    <property type="term" value="P:transcription initiation at RNA polymerase II promoter"/>
    <property type="evidence" value="ECO:0007669"/>
    <property type="project" value="InterPro"/>
</dbReference>
<feature type="compositionally biased region" description="Basic and acidic residues" evidence="9">
    <location>
        <begin position="315"/>
        <end position="345"/>
    </location>
</feature>
<dbReference type="GO" id="GO:0032968">
    <property type="term" value="P:positive regulation of transcription elongation by RNA polymerase II"/>
    <property type="evidence" value="ECO:0007669"/>
    <property type="project" value="InterPro"/>
</dbReference>
<dbReference type="PANTHER" id="PTHR13011:SF0">
    <property type="entry name" value="GENERAL TRANSCRIPTION FACTOR IIF SUBUNIT 1"/>
    <property type="match status" value="1"/>
</dbReference>
<comment type="subcellular location">
    <subcellularLocation>
        <location evidence="1 8">Nucleus</location>
    </subcellularLocation>
</comment>
<evidence type="ECO:0000256" key="3">
    <source>
        <dbReference type="ARBA" id="ARBA00023015"/>
    </source>
</evidence>
<dbReference type="GO" id="GO:0005674">
    <property type="term" value="C:transcription factor TFIIF complex"/>
    <property type="evidence" value="ECO:0007669"/>
    <property type="project" value="TreeGrafter"/>
</dbReference>
<evidence type="ECO:0000256" key="7">
    <source>
        <dbReference type="ARBA" id="ARBA00025232"/>
    </source>
</evidence>
<feature type="compositionally biased region" description="Basic and acidic residues" evidence="9">
    <location>
        <begin position="208"/>
        <end position="222"/>
    </location>
</feature>
<sequence>MSSTQEFVVRVPSEMNKKFNVMRFGSALNVEPNKWKSCQMFRENDGKEVKTETTTEAEVSEFGAGSEFGRKHRDELRRKKYTRRSTGAQQPWILKTSGKQAKKYKGLREGGVSENASYYVFFQAPDGAFEAFPVKEWYNFTPIQRYKALTAEEAEEKFEKRDKILNYFSVMINKKRKDDEMPEHSGESKAKIKKELKVSDMDDWQDLDSDRSDVNSDEDIKPKIKNAKKGLKAKKPNKKKKKKGSDDDDDDSEPLEESDEGDFDDKEVDYMSDSSDSSEESETEKNDKQLKGVGDEDALRQLALSDDEDEEEEKDEQKDKDNERTPNGDKNGSEVDKKSKFKDKLTANFDSPPPSSSDSDSDDPDSVDVKKSALLAPVKLESEKGSRGSSRSATPTINSEAGSSANGTPNEANKLKRKMSSNDLSSNLKKPKLTSDNSDGITEDAVRRYLMRKPMTCTDLLQKFKNKVSQKGDLVHTIAQILKRLNPEKQTIKNKLYFSLKPI</sequence>
<feature type="compositionally biased region" description="Basic residues" evidence="9">
    <location>
        <begin position="223"/>
        <end position="243"/>
    </location>
</feature>
<dbReference type="PANTHER" id="PTHR13011">
    <property type="entry name" value="TFIIF-ALPHA"/>
    <property type="match status" value="1"/>
</dbReference>
<feature type="compositionally biased region" description="Basic and acidic residues" evidence="9">
    <location>
        <begin position="176"/>
        <end position="200"/>
    </location>
</feature>
<evidence type="ECO:0000313" key="10">
    <source>
        <dbReference type="EMBL" id="CAD7642006.1"/>
    </source>
</evidence>
<dbReference type="GO" id="GO:0003677">
    <property type="term" value="F:DNA binding"/>
    <property type="evidence" value="ECO:0007669"/>
    <property type="project" value="UniProtKB-KW"/>
</dbReference>
<dbReference type="InterPro" id="IPR008851">
    <property type="entry name" value="TFIIF-alpha"/>
</dbReference>
<feature type="compositionally biased region" description="Acidic residues" evidence="9">
    <location>
        <begin position="246"/>
        <end position="267"/>
    </location>
</feature>
<reference evidence="10" key="1">
    <citation type="submission" date="2020-11" db="EMBL/GenBank/DDBJ databases">
        <authorList>
            <person name="Tran Van P."/>
        </authorList>
    </citation>
    <scope>NUCLEOTIDE SEQUENCE</scope>
</reference>
<name>A0A7R9QDR6_9ACAR</name>
<dbReference type="Proteomes" id="UP000759131">
    <property type="component" value="Unassembled WGS sequence"/>
</dbReference>
<dbReference type="EMBL" id="CAJPIZ010026313">
    <property type="protein sequence ID" value="CAG2118992.1"/>
    <property type="molecule type" value="Genomic_DNA"/>
</dbReference>
<evidence type="ECO:0000256" key="4">
    <source>
        <dbReference type="ARBA" id="ARBA00023125"/>
    </source>
</evidence>
<dbReference type="EMBL" id="OC880888">
    <property type="protein sequence ID" value="CAD7642006.1"/>
    <property type="molecule type" value="Genomic_DNA"/>
</dbReference>
<keyword evidence="11" id="KW-1185">Reference proteome</keyword>
<dbReference type="OrthoDB" id="76676at2759"/>
<keyword evidence="3 8" id="KW-0805">Transcription regulation</keyword>
<evidence type="ECO:0000313" key="11">
    <source>
        <dbReference type="Proteomes" id="UP000759131"/>
    </source>
</evidence>
<feature type="region of interest" description="Disordered" evidence="9">
    <location>
        <begin position="175"/>
        <end position="439"/>
    </location>
</feature>
<dbReference type="GO" id="GO:0016251">
    <property type="term" value="F:RNA polymerase II general transcription initiation factor activity"/>
    <property type="evidence" value="ECO:0007669"/>
    <property type="project" value="TreeGrafter"/>
</dbReference>
<evidence type="ECO:0000256" key="6">
    <source>
        <dbReference type="ARBA" id="ARBA00023242"/>
    </source>
</evidence>
<dbReference type="SUPFAM" id="SSF50916">
    <property type="entry name" value="Rap30/74 interaction domains"/>
    <property type="match status" value="1"/>
</dbReference>
<gene>
    <name evidence="10" type="ORF">OSB1V03_LOCUS18942</name>
</gene>
<feature type="compositionally biased region" description="Basic and acidic residues" evidence="9">
    <location>
        <begin position="283"/>
        <end position="299"/>
    </location>
</feature>
<dbReference type="Gene3D" id="1.10.10.10">
    <property type="entry name" value="Winged helix-like DNA-binding domain superfamily/Winged helix DNA-binding domain"/>
    <property type="match status" value="1"/>
</dbReference>
<keyword evidence="5 8" id="KW-0804">Transcription</keyword>
<protein>
    <recommendedName>
        <fullName evidence="8">Transcription initiation factor IIF subunit alpha</fullName>
    </recommendedName>
</protein>
<feature type="compositionally biased region" description="Polar residues" evidence="9">
    <location>
        <begin position="421"/>
        <end position="439"/>
    </location>
</feature>
<keyword evidence="6 8" id="KW-0539">Nucleus</keyword>
<dbReference type="AlphaFoldDB" id="A0A7R9QDR6"/>
<dbReference type="Pfam" id="PF05793">
    <property type="entry name" value="TFIIF_alpha"/>
    <property type="match status" value="1"/>
</dbReference>
<evidence type="ECO:0000256" key="8">
    <source>
        <dbReference type="RuleBase" id="RU366044"/>
    </source>
</evidence>
<dbReference type="GO" id="GO:0001096">
    <property type="term" value="F:TFIIF-class transcription factor complex binding"/>
    <property type="evidence" value="ECO:0007669"/>
    <property type="project" value="TreeGrafter"/>
</dbReference>
<dbReference type="SUPFAM" id="SSF46785">
    <property type="entry name" value="Winged helix' DNA-binding domain"/>
    <property type="match status" value="1"/>
</dbReference>
<feature type="compositionally biased region" description="Polar residues" evidence="9">
    <location>
        <begin position="393"/>
        <end position="411"/>
    </location>
</feature>
<evidence type="ECO:0000256" key="5">
    <source>
        <dbReference type="ARBA" id="ARBA00023163"/>
    </source>
</evidence>
<evidence type="ECO:0000256" key="9">
    <source>
        <dbReference type="SAM" id="MobiDB-lite"/>
    </source>
</evidence>
<feature type="compositionally biased region" description="Acidic residues" evidence="9">
    <location>
        <begin position="305"/>
        <end position="314"/>
    </location>
</feature>
<organism evidence="10">
    <name type="scientific">Medioppia subpectinata</name>
    <dbReference type="NCBI Taxonomy" id="1979941"/>
    <lineage>
        <taxon>Eukaryota</taxon>
        <taxon>Metazoa</taxon>
        <taxon>Ecdysozoa</taxon>
        <taxon>Arthropoda</taxon>
        <taxon>Chelicerata</taxon>
        <taxon>Arachnida</taxon>
        <taxon>Acari</taxon>
        <taxon>Acariformes</taxon>
        <taxon>Sarcoptiformes</taxon>
        <taxon>Oribatida</taxon>
        <taxon>Brachypylina</taxon>
        <taxon>Oppioidea</taxon>
        <taxon>Oppiidae</taxon>
        <taxon>Medioppia</taxon>
    </lineage>
</organism>
<comment type="similarity">
    <text evidence="2 8">Belongs to the TFIIF alpha subunit family.</text>
</comment>
<dbReference type="InterPro" id="IPR036388">
    <property type="entry name" value="WH-like_DNA-bd_sf"/>
</dbReference>
<comment type="function">
    <text evidence="7 8">TFIIF is a general transcription initiation factor that binds to RNA polymerase II and helps to recruit it to the initiation complex in collaboration with TFIIB. It promotes transcription elongation.</text>
</comment>
<keyword evidence="4 8" id="KW-0238">DNA-binding</keyword>
<evidence type="ECO:0000256" key="2">
    <source>
        <dbReference type="ARBA" id="ARBA00005249"/>
    </source>
</evidence>
<dbReference type="InterPro" id="IPR036390">
    <property type="entry name" value="WH_DNA-bd_sf"/>
</dbReference>
<accession>A0A7R9QDR6</accession>
<evidence type="ECO:0000256" key="1">
    <source>
        <dbReference type="ARBA" id="ARBA00004123"/>
    </source>
</evidence>